<gene>
    <name evidence="1" type="ORF">PISMIDRAFT_104086</name>
</gene>
<reference evidence="2" key="2">
    <citation type="submission" date="2015-01" db="EMBL/GenBank/DDBJ databases">
        <title>Evolutionary Origins and Diversification of the Mycorrhizal Mutualists.</title>
        <authorList>
            <consortium name="DOE Joint Genome Institute"/>
            <consortium name="Mycorrhizal Genomics Consortium"/>
            <person name="Kohler A."/>
            <person name="Kuo A."/>
            <person name="Nagy L.G."/>
            <person name="Floudas D."/>
            <person name="Copeland A."/>
            <person name="Barry K.W."/>
            <person name="Cichocki N."/>
            <person name="Veneault-Fourrey C."/>
            <person name="LaButti K."/>
            <person name="Lindquist E.A."/>
            <person name="Lipzen A."/>
            <person name="Lundell T."/>
            <person name="Morin E."/>
            <person name="Murat C."/>
            <person name="Riley R."/>
            <person name="Ohm R."/>
            <person name="Sun H."/>
            <person name="Tunlid A."/>
            <person name="Henrissat B."/>
            <person name="Grigoriev I.V."/>
            <person name="Hibbett D.S."/>
            <person name="Martin F."/>
        </authorList>
    </citation>
    <scope>NUCLEOTIDE SEQUENCE [LARGE SCALE GENOMIC DNA]</scope>
    <source>
        <strain evidence="2">441</strain>
    </source>
</reference>
<keyword evidence="2" id="KW-1185">Reference proteome</keyword>
<dbReference type="Proteomes" id="UP000054018">
    <property type="component" value="Unassembled WGS sequence"/>
</dbReference>
<dbReference type="EMBL" id="KN833751">
    <property type="protein sequence ID" value="KIK21476.1"/>
    <property type="molecule type" value="Genomic_DNA"/>
</dbReference>
<evidence type="ECO:0000313" key="1">
    <source>
        <dbReference type="EMBL" id="KIK21476.1"/>
    </source>
</evidence>
<name>A0A0C9YXM0_9AGAM</name>
<evidence type="ECO:0000313" key="2">
    <source>
        <dbReference type="Proteomes" id="UP000054018"/>
    </source>
</evidence>
<organism evidence="1 2">
    <name type="scientific">Pisolithus microcarpus 441</name>
    <dbReference type="NCBI Taxonomy" id="765257"/>
    <lineage>
        <taxon>Eukaryota</taxon>
        <taxon>Fungi</taxon>
        <taxon>Dikarya</taxon>
        <taxon>Basidiomycota</taxon>
        <taxon>Agaricomycotina</taxon>
        <taxon>Agaricomycetes</taxon>
        <taxon>Agaricomycetidae</taxon>
        <taxon>Boletales</taxon>
        <taxon>Sclerodermatineae</taxon>
        <taxon>Pisolithaceae</taxon>
        <taxon>Pisolithus</taxon>
    </lineage>
</organism>
<dbReference type="AlphaFoldDB" id="A0A0C9YXM0"/>
<accession>A0A0C9YXM0</accession>
<dbReference type="OrthoDB" id="2677494at2759"/>
<dbReference type="HOGENOM" id="CLU_009487_2_0_1"/>
<proteinExistence type="predicted"/>
<sequence>MLPLHIVFKALDQCQISVAGLIVTLLTCPQYENHPLVVELVKCCGKVFNAFLYHSAGRHQFVPHSFHTAENTYLQELRSLASEDNGWHFRASSTSTKQLEDFSLQRMAQKIEVGAPKWWCLLGSLLDHNASGESGAQKDDEGDESEFEGVFDTFWDDVDEIDLEGMVNELTGEWGLCPLVKDMCSKCRSAIMLMKKTIVSSIVMHGLNQKSNALQSLLGLFLQLAHTPYKVIDTLAHLRISVSTDTINLAIQSLLQESQNSLQ</sequence>
<protein>
    <submittedName>
        <fullName evidence="1">Uncharacterized protein</fullName>
    </submittedName>
</protein>
<reference evidence="1 2" key="1">
    <citation type="submission" date="2014-04" db="EMBL/GenBank/DDBJ databases">
        <authorList>
            <consortium name="DOE Joint Genome Institute"/>
            <person name="Kuo A."/>
            <person name="Kohler A."/>
            <person name="Costa M.D."/>
            <person name="Nagy L.G."/>
            <person name="Floudas D."/>
            <person name="Copeland A."/>
            <person name="Barry K.W."/>
            <person name="Cichocki N."/>
            <person name="Veneault-Fourrey C."/>
            <person name="LaButti K."/>
            <person name="Lindquist E.A."/>
            <person name="Lipzen A."/>
            <person name="Lundell T."/>
            <person name="Morin E."/>
            <person name="Murat C."/>
            <person name="Sun H."/>
            <person name="Tunlid A."/>
            <person name="Henrissat B."/>
            <person name="Grigoriev I.V."/>
            <person name="Hibbett D.S."/>
            <person name="Martin F."/>
            <person name="Nordberg H.P."/>
            <person name="Cantor M.N."/>
            <person name="Hua S.X."/>
        </authorList>
    </citation>
    <scope>NUCLEOTIDE SEQUENCE [LARGE SCALE GENOMIC DNA]</scope>
    <source>
        <strain evidence="1 2">441</strain>
    </source>
</reference>
<dbReference type="STRING" id="765257.A0A0C9YXM0"/>